<dbReference type="RefSeq" id="WP_201662844.1">
    <property type="nucleotide sequence ID" value="NZ_JAEQNC010000013.1"/>
</dbReference>
<keyword evidence="8" id="KW-1185">Reference proteome</keyword>
<feature type="transmembrane region" description="Helical" evidence="6">
    <location>
        <begin position="184"/>
        <end position="205"/>
    </location>
</feature>
<feature type="transmembrane region" description="Helical" evidence="6">
    <location>
        <begin position="6"/>
        <end position="29"/>
    </location>
</feature>
<protein>
    <submittedName>
        <fullName evidence="7">LysE family translocator</fullName>
    </submittedName>
</protein>
<reference evidence="7" key="1">
    <citation type="submission" date="2021-01" db="EMBL/GenBank/DDBJ databases">
        <title>Rhizobium sp. strain KVB221 16S ribosomal RNA gene Genome sequencing and assembly.</title>
        <authorList>
            <person name="Kang M."/>
        </authorList>
    </citation>
    <scope>NUCLEOTIDE SEQUENCE</scope>
    <source>
        <strain evidence="7">KVB221</strain>
    </source>
</reference>
<keyword evidence="5 6" id="KW-0472">Membrane</keyword>
<feature type="transmembrane region" description="Helical" evidence="6">
    <location>
        <begin position="149"/>
        <end position="172"/>
    </location>
</feature>
<dbReference type="GO" id="GO:0005886">
    <property type="term" value="C:plasma membrane"/>
    <property type="evidence" value="ECO:0007669"/>
    <property type="project" value="UniProtKB-SubCell"/>
</dbReference>
<evidence type="ECO:0000256" key="6">
    <source>
        <dbReference type="SAM" id="Phobius"/>
    </source>
</evidence>
<feature type="transmembrane region" description="Helical" evidence="6">
    <location>
        <begin position="41"/>
        <end position="69"/>
    </location>
</feature>
<dbReference type="PANTHER" id="PTHR30086:SF20">
    <property type="entry name" value="ARGININE EXPORTER PROTEIN ARGO-RELATED"/>
    <property type="match status" value="1"/>
</dbReference>
<proteinExistence type="predicted"/>
<feature type="transmembrane region" description="Helical" evidence="6">
    <location>
        <begin position="117"/>
        <end position="137"/>
    </location>
</feature>
<dbReference type="Pfam" id="PF01810">
    <property type="entry name" value="LysE"/>
    <property type="match status" value="1"/>
</dbReference>
<comment type="caution">
    <text evidence="7">The sequence shown here is derived from an EMBL/GenBank/DDBJ whole genome shotgun (WGS) entry which is preliminary data.</text>
</comment>
<dbReference type="Proteomes" id="UP000633219">
    <property type="component" value="Unassembled WGS sequence"/>
</dbReference>
<sequence length="212" mass="22442">MEYTQNLWLFAILLFGIIVVPGMDMLFVLTNALTGGKQAGFAAVGGIMLGGAVHTLTGTLGVGVLSFVIPWLRNPLILAGALYMMWIGWTLVRSAITVDGVGVAKARPASAIFRQGLVVCLLNPKAYLFIMAVFPQFMKPAFGPLWPQAIAMGLMTVLMQLFVYGSIAGAAARSRDFLLANPSATIWTGRIAGALLIAAAIWTAWQGLAVAG</sequence>
<evidence type="ECO:0000313" key="7">
    <source>
        <dbReference type="EMBL" id="MBL0374436.1"/>
    </source>
</evidence>
<accession>A0A937CP29</accession>
<evidence type="ECO:0000313" key="8">
    <source>
        <dbReference type="Proteomes" id="UP000633219"/>
    </source>
</evidence>
<dbReference type="EMBL" id="JAEQNC010000013">
    <property type="protein sequence ID" value="MBL0374436.1"/>
    <property type="molecule type" value="Genomic_DNA"/>
</dbReference>
<name>A0A937CP29_9HYPH</name>
<evidence type="ECO:0000256" key="5">
    <source>
        <dbReference type="ARBA" id="ARBA00023136"/>
    </source>
</evidence>
<dbReference type="PANTHER" id="PTHR30086">
    <property type="entry name" value="ARGININE EXPORTER PROTEIN ARGO"/>
    <property type="match status" value="1"/>
</dbReference>
<evidence type="ECO:0000256" key="4">
    <source>
        <dbReference type="ARBA" id="ARBA00022989"/>
    </source>
</evidence>
<feature type="transmembrane region" description="Helical" evidence="6">
    <location>
        <begin position="75"/>
        <end position="96"/>
    </location>
</feature>
<dbReference type="GO" id="GO:0015171">
    <property type="term" value="F:amino acid transmembrane transporter activity"/>
    <property type="evidence" value="ECO:0007669"/>
    <property type="project" value="TreeGrafter"/>
</dbReference>
<evidence type="ECO:0000256" key="2">
    <source>
        <dbReference type="ARBA" id="ARBA00022475"/>
    </source>
</evidence>
<organism evidence="7 8">
    <name type="scientific">Rhizobium setariae</name>
    <dbReference type="NCBI Taxonomy" id="2801340"/>
    <lineage>
        <taxon>Bacteria</taxon>
        <taxon>Pseudomonadati</taxon>
        <taxon>Pseudomonadota</taxon>
        <taxon>Alphaproteobacteria</taxon>
        <taxon>Hyphomicrobiales</taxon>
        <taxon>Rhizobiaceae</taxon>
        <taxon>Rhizobium/Agrobacterium group</taxon>
        <taxon>Rhizobium</taxon>
    </lineage>
</organism>
<dbReference type="InterPro" id="IPR001123">
    <property type="entry name" value="LeuE-type"/>
</dbReference>
<comment type="subcellular location">
    <subcellularLocation>
        <location evidence="1">Cell membrane</location>
        <topology evidence="1">Multi-pass membrane protein</topology>
    </subcellularLocation>
</comment>
<dbReference type="AlphaFoldDB" id="A0A937CP29"/>
<evidence type="ECO:0000256" key="3">
    <source>
        <dbReference type="ARBA" id="ARBA00022692"/>
    </source>
</evidence>
<evidence type="ECO:0000256" key="1">
    <source>
        <dbReference type="ARBA" id="ARBA00004651"/>
    </source>
</evidence>
<keyword evidence="3 6" id="KW-0812">Transmembrane</keyword>
<gene>
    <name evidence="7" type="ORF">JJB09_20695</name>
</gene>
<keyword evidence="2" id="KW-1003">Cell membrane</keyword>
<keyword evidence="4 6" id="KW-1133">Transmembrane helix</keyword>